<dbReference type="GO" id="GO:0030473">
    <property type="term" value="P:nuclear migration along microtubule"/>
    <property type="evidence" value="ECO:0007669"/>
    <property type="project" value="TreeGrafter"/>
</dbReference>
<reference evidence="10 11" key="1">
    <citation type="submission" date="2017-07" db="EMBL/GenBank/DDBJ databases">
        <authorList>
            <person name="Talla V."/>
            <person name="Backstrom N."/>
        </authorList>
    </citation>
    <scope>NUCLEOTIDE SEQUENCE [LARGE SCALE GENOMIC DNA]</scope>
</reference>
<evidence type="ECO:0000313" key="10">
    <source>
        <dbReference type="EMBL" id="VVC94356.1"/>
    </source>
</evidence>
<comment type="similarity">
    <text evidence="2">Belongs to the TMEM201 family.</text>
</comment>
<dbReference type="GO" id="GO:0005637">
    <property type="term" value="C:nuclear inner membrane"/>
    <property type="evidence" value="ECO:0007669"/>
    <property type="project" value="UniProtKB-SubCell"/>
</dbReference>
<evidence type="ECO:0000256" key="6">
    <source>
        <dbReference type="ARBA" id="ARBA00023242"/>
    </source>
</evidence>
<sequence>MKYHNKMEWALISITSVLCTLMVIKFLYNLRTALPWRVNCWFCNSNFWIKFINRNCWTCPGCEQYNGFTKDGDYNKVLITNNEYTKIANVFQRSPPKNGLCKMCNINQQLKVTQMANFIPMSENNFDQEIGSYKAQLEKAYKLCSPCKKVLQVKLHKEKESLLGSKLLETRTPEKKNVKKDKRKRTIQKIINNISKIFTGILLVLVTVELHDSLMKHKNLYKTMYNIKNILYNILERIFSIVKMKTFMTFPFLEDYLHDISSKLNIELISINADILDWTQKALGGFAASLQIIGHICNLKKLNFTLFIDLMWMVFVVTSMIHGFTHANPLLVTSVKEFIILALFLLYRRMENEAATTVRKVSTPKKNKNFANGSVTMQHSDDVSYETDNDVSLSQFGLYNHSSSSSESFNHLNNSYVNGRSFTPRSDILWSKPKHNSSFSINSMVTKSPSISESVFARPAYLQTSFNKYQNLVKDDSDSDLDESIGSLCISSPKKKSSKINPVFALRKFTASPNFVTPMPVNRNRPLISPSKLGYSTSWVAGGYWGTDGERNIFPVNGSRSSSQSSGFESQTSSQNYRNMFSQPPSREESICRDTDKTVLDRFQNCNIMNYPQKPIQPSMQGFTPLQPPVFPQMQYNNHVRIPQPRLAQQTFVSQNVYSQHDMFKSPGRSGLIKLPSDNSFTSS</sequence>
<feature type="region of interest" description="Disordered" evidence="7">
    <location>
        <begin position="556"/>
        <end position="589"/>
    </location>
</feature>
<keyword evidence="5 8" id="KW-0472">Membrane</keyword>
<accession>A0A5E4QAA0</accession>
<keyword evidence="11" id="KW-1185">Reference proteome</keyword>
<protein>
    <recommendedName>
        <fullName evidence="9">Ima1 N-terminal domain-containing protein</fullName>
    </recommendedName>
</protein>
<dbReference type="Pfam" id="PF09779">
    <property type="entry name" value="Ima1_N"/>
    <property type="match status" value="1"/>
</dbReference>
<feature type="region of interest" description="Disordered" evidence="7">
    <location>
        <begin position="664"/>
        <end position="684"/>
    </location>
</feature>
<dbReference type="Proteomes" id="UP000324832">
    <property type="component" value="Unassembled WGS sequence"/>
</dbReference>
<dbReference type="InterPro" id="IPR040041">
    <property type="entry name" value="TMEM201"/>
</dbReference>
<dbReference type="PANTHER" id="PTHR28646">
    <property type="entry name" value="TRANSMEMBRANE PROTEIN 201"/>
    <property type="match status" value="1"/>
</dbReference>
<dbReference type="InterPro" id="IPR018617">
    <property type="entry name" value="Ima1_N"/>
</dbReference>
<evidence type="ECO:0000259" key="9">
    <source>
        <dbReference type="Pfam" id="PF09779"/>
    </source>
</evidence>
<evidence type="ECO:0000256" key="3">
    <source>
        <dbReference type="ARBA" id="ARBA00022692"/>
    </source>
</evidence>
<keyword evidence="4 8" id="KW-1133">Transmembrane helix</keyword>
<feature type="transmembrane region" description="Helical" evidence="8">
    <location>
        <begin position="190"/>
        <end position="210"/>
    </location>
</feature>
<dbReference type="GO" id="GO:0051015">
    <property type="term" value="F:actin filament binding"/>
    <property type="evidence" value="ECO:0007669"/>
    <property type="project" value="TreeGrafter"/>
</dbReference>
<dbReference type="EMBL" id="FZQP02001970">
    <property type="protein sequence ID" value="VVC94356.1"/>
    <property type="molecule type" value="Genomic_DNA"/>
</dbReference>
<keyword evidence="3 8" id="KW-0812">Transmembrane</keyword>
<dbReference type="GO" id="GO:0005521">
    <property type="term" value="F:lamin binding"/>
    <property type="evidence" value="ECO:0007669"/>
    <property type="project" value="TreeGrafter"/>
</dbReference>
<evidence type="ECO:0000256" key="5">
    <source>
        <dbReference type="ARBA" id="ARBA00023136"/>
    </source>
</evidence>
<feature type="compositionally biased region" description="Polar residues" evidence="7">
    <location>
        <begin position="576"/>
        <end position="585"/>
    </location>
</feature>
<dbReference type="AlphaFoldDB" id="A0A5E4QAA0"/>
<feature type="transmembrane region" description="Helical" evidence="8">
    <location>
        <begin position="6"/>
        <end position="28"/>
    </location>
</feature>
<dbReference type="PANTHER" id="PTHR28646:SF1">
    <property type="entry name" value="TRANSMEMBRANE PROTEIN 201"/>
    <property type="match status" value="1"/>
</dbReference>
<proteinExistence type="inferred from homology"/>
<organism evidence="10 11">
    <name type="scientific">Leptidea sinapis</name>
    <dbReference type="NCBI Taxonomy" id="189913"/>
    <lineage>
        <taxon>Eukaryota</taxon>
        <taxon>Metazoa</taxon>
        <taxon>Ecdysozoa</taxon>
        <taxon>Arthropoda</taxon>
        <taxon>Hexapoda</taxon>
        <taxon>Insecta</taxon>
        <taxon>Pterygota</taxon>
        <taxon>Neoptera</taxon>
        <taxon>Endopterygota</taxon>
        <taxon>Lepidoptera</taxon>
        <taxon>Glossata</taxon>
        <taxon>Ditrysia</taxon>
        <taxon>Papilionoidea</taxon>
        <taxon>Pieridae</taxon>
        <taxon>Dismorphiinae</taxon>
        <taxon>Leptidea</taxon>
    </lineage>
</organism>
<feature type="compositionally biased region" description="Low complexity" evidence="7">
    <location>
        <begin position="559"/>
        <end position="575"/>
    </location>
</feature>
<feature type="domain" description="Ima1 N-terminal" evidence="9">
    <location>
        <begin position="38"/>
        <end position="149"/>
    </location>
</feature>
<evidence type="ECO:0000256" key="7">
    <source>
        <dbReference type="SAM" id="MobiDB-lite"/>
    </source>
</evidence>
<evidence type="ECO:0000256" key="1">
    <source>
        <dbReference type="ARBA" id="ARBA00004473"/>
    </source>
</evidence>
<evidence type="ECO:0000313" key="11">
    <source>
        <dbReference type="Proteomes" id="UP000324832"/>
    </source>
</evidence>
<evidence type="ECO:0000256" key="8">
    <source>
        <dbReference type="SAM" id="Phobius"/>
    </source>
</evidence>
<gene>
    <name evidence="10" type="ORF">LSINAPIS_LOCUS6328</name>
</gene>
<comment type="subcellular location">
    <subcellularLocation>
        <location evidence="1">Nucleus inner membrane</location>
        <topology evidence="1">Multi-pass membrane protein</topology>
    </subcellularLocation>
</comment>
<evidence type="ECO:0000256" key="4">
    <source>
        <dbReference type="ARBA" id="ARBA00022989"/>
    </source>
</evidence>
<name>A0A5E4QAA0_9NEOP</name>
<evidence type="ECO:0000256" key="2">
    <source>
        <dbReference type="ARBA" id="ARBA00007600"/>
    </source>
</evidence>
<keyword evidence="6" id="KW-0539">Nucleus</keyword>